<keyword evidence="6 9" id="KW-0201">Cytochrome c-type biogenesis</keyword>
<evidence type="ECO:0000256" key="8">
    <source>
        <dbReference type="ARBA" id="ARBA00023136"/>
    </source>
</evidence>
<comment type="similarity">
    <text evidence="3 9">Belongs to the CcmC/CycZ/HelC family.</text>
</comment>
<dbReference type="InterPro" id="IPR002541">
    <property type="entry name" value="Cyt_c_assembly"/>
</dbReference>
<dbReference type="PANTHER" id="PTHR30071">
    <property type="entry name" value="HEME EXPORTER PROTEIN C"/>
    <property type="match status" value="1"/>
</dbReference>
<reference evidence="11" key="1">
    <citation type="submission" date="2015-09" db="EMBL/GenBank/DDBJ databases">
        <title>Draft Genome Sequences of Two Novel Amoeba-resistant Intranuclear Bacteria, Candidatus Berkiella cookevillensis and Candidatus Berkiella aquae.</title>
        <authorList>
            <person name="Mehari Y.T."/>
            <person name="Arivett B.A."/>
            <person name="Farone A.L."/>
            <person name="Gunderson J.H."/>
            <person name="Farone M.B."/>
        </authorList>
    </citation>
    <scope>NUCLEOTIDE SEQUENCE [LARGE SCALE GENOMIC DNA]</scope>
    <source>
        <strain evidence="11">HT99</strain>
    </source>
</reference>
<protein>
    <recommendedName>
        <fullName evidence="4 9">Heme exporter protein C</fullName>
    </recommendedName>
    <alternativeName>
        <fullName evidence="9">Cytochrome c-type biogenesis protein</fullName>
    </alternativeName>
</protein>
<evidence type="ECO:0000313" key="13">
    <source>
        <dbReference type="Proteomes" id="UP000051497"/>
    </source>
</evidence>
<dbReference type="GO" id="GO:0020037">
    <property type="term" value="F:heme binding"/>
    <property type="evidence" value="ECO:0007669"/>
    <property type="project" value="InterPro"/>
</dbReference>
<accession>A0A0Q9YL36</accession>
<dbReference type="InterPro" id="IPR045062">
    <property type="entry name" value="Cyt_c_biogenesis_CcsA/CcmC"/>
</dbReference>
<comment type="caution">
    <text evidence="11">The sequence shown here is derived from an EMBL/GenBank/DDBJ whole genome shotgun (WGS) entry which is preliminary data.</text>
</comment>
<feature type="transmembrane region" description="Helical" evidence="9">
    <location>
        <begin position="162"/>
        <end position="182"/>
    </location>
</feature>
<dbReference type="Proteomes" id="UP000051497">
    <property type="component" value="Unassembled WGS sequence"/>
</dbReference>
<dbReference type="PATRIC" id="fig|1590043.3.peg.1234"/>
<dbReference type="OrthoDB" id="9778550at2"/>
<keyword evidence="13" id="KW-1185">Reference proteome</keyword>
<dbReference type="RefSeq" id="WP_075065853.1">
    <property type="nucleotide sequence ID" value="NZ_LKAJ02000001.1"/>
</dbReference>
<gene>
    <name evidence="9 11" type="primary">ccmC</name>
    <name evidence="12" type="ORF">HT99x_008120</name>
    <name evidence="11" type="ORF">HT99x_01219</name>
</gene>
<evidence type="ECO:0000256" key="1">
    <source>
        <dbReference type="ARBA" id="ARBA00002442"/>
    </source>
</evidence>
<dbReference type="GO" id="GO:0015232">
    <property type="term" value="F:heme transmembrane transporter activity"/>
    <property type="evidence" value="ECO:0007669"/>
    <property type="project" value="InterPro"/>
</dbReference>
<organism evidence="11">
    <name type="scientific">Candidatus Berkiella aquae</name>
    <dbReference type="NCBI Taxonomy" id="295108"/>
    <lineage>
        <taxon>Bacteria</taxon>
        <taxon>Pseudomonadati</taxon>
        <taxon>Pseudomonadota</taxon>
        <taxon>Gammaproteobacteria</taxon>
        <taxon>Candidatus Berkiellales</taxon>
        <taxon>Candidatus Berkiellaceae</taxon>
        <taxon>Candidatus Berkiella</taxon>
    </lineage>
</organism>
<evidence type="ECO:0000259" key="10">
    <source>
        <dbReference type="Pfam" id="PF01578"/>
    </source>
</evidence>
<dbReference type="Pfam" id="PF01578">
    <property type="entry name" value="Cytochrom_C_asm"/>
    <property type="match status" value="1"/>
</dbReference>
<dbReference type="InterPro" id="IPR003557">
    <property type="entry name" value="Cyt_c_biogenesis_CcmC"/>
</dbReference>
<feature type="transmembrane region" description="Helical" evidence="9">
    <location>
        <begin position="134"/>
        <end position="150"/>
    </location>
</feature>
<evidence type="ECO:0000313" key="11">
    <source>
        <dbReference type="EMBL" id="KRG21467.1"/>
    </source>
</evidence>
<dbReference type="AlphaFoldDB" id="A0A0Q9YL36"/>
<evidence type="ECO:0000256" key="7">
    <source>
        <dbReference type="ARBA" id="ARBA00022989"/>
    </source>
</evidence>
<comment type="subcellular location">
    <subcellularLocation>
        <location evidence="9">Cell inner membrane</location>
    </subcellularLocation>
    <subcellularLocation>
        <location evidence="2">Membrane</location>
        <topology evidence="2">Multi-pass membrane protein</topology>
    </subcellularLocation>
</comment>
<evidence type="ECO:0000256" key="4">
    <source>
        <dbReference type="ARBA" id="ARBA00016463"/>
    </source>
</evidence>
<evidence type="ECO:0000256" key="2">
    <source>
        <dbReference type="ARBA" id="ARBA00004141"/>
    </source>
</evidence>
<feature type="domain" description="Cytochrome c assembly protein" evidence="10">
    <location>
        <begin position="14"/>
        <end position="185"/>
    </location>
</feature>
<keyword evidence="9" id="KW-0997">Cell inner membrane</keyword>
<keyword evidence="8 9" id="KW-0472">Membrane</keyword>
<dbReference type="STRING" id="295108.HT99x_01219"/>
<evidence type="ECO:0000256" key="6">
    <source>
        <dbReference type="ARBA" id="ARBA00022748"/>
    </source>
</evidence>
<sequence>MIIQYLTSLGTPRRFYQFCGVMQPWLFISSILALAYGLVAGLFIAPADYLQGEGFRIIYVHVPCAMLSMLLYVVLALSGVVYLIWRIKVADLIAYCIAPIGALFTFCALVTGAIWGKPMWGTWWIWDARLTSELILLFLYIGYIGLYSAINNPKSAAKISAIFALIGLIDIPIIHYSVYWWNTLHQGATITRLAKPSIDSSMLWPLLSMIAGMALYTAAIMCLKLRTQILTRESQSRWVQLLVSNKA</sequence>
<keyword evidence="9" id="KW-1003">Cell membrane</keyword>
<feature type="transmembrane region" description="Helical" evidence="9">
    <location>
        <begin position="21"/>
        <end position="45"/>
    </location>
</feature>
<reference evidence="12" key="2">
    <citation type="journal article" date="2016" name="Genome Announc.">
        <title>Draft Genome Sequences of Two Novel Amoeba-Resistant Intranuclear Bacteria, 'Candidatus Berkiella cookevillensis' and 'Candidatus Berkiella aquae'.</title>
        <authorList>
            <person name="Mehari Y.T."/>
            <person name="Arivett B.A."/>
            <person name="Farone A.L."/>
            <person name="Gunderson J.H."/>
            <person name="Farone M.B."/>
        </authorList>
    </citation>
    <scope>NUCLEOTIDE SEQUENCE</scope>
    <source>
        <strain evidence="12">HT99</strain>
    </source>
</reference>
<keyword evidence="9" id="KW-0813">Transport</keyword>
<comment type="function">
    <text evidence="1 9">Required for the export of heme to the periplasm for the biogenesis of c-type cytochromes.</text>
</comment>
<feature type="transmembrane region" description="Helical" evidence="9">
    <location>
        <begin position="92"/>
        <end position="114"/>
    </location>
</feature>
<evidence type="ECO:0000256" key="5">
    <source>
        <dbReference type="ARBA" id="ARBA00022692"/>
    </source>
</evidence>
<dbReference type="EMBL" id="LKAJ01000004">
    <property type="protein sequence ID" value="KRG21467.1"/>
    <property type="molecule type" value="Genomic_DNA"/>
</dbReference>
<dbReference type="EMBL" id="LKAJ02000001">
    <property type="protein sequence ID" value="MCS5711399.1"/>
    <property type="molecule type" value="Genomic_DNA"/>
</dbReference>
<keyword evidence="5 9" id="KW-0812">Transmembrane</keyword>
<evidence type="ECO:0000256" key="3">
    <source>
        <dbReference type="ARBA" id="ARBA00005840"/>
    </source>
</evidence>
<dbReference type="PANTHER" id="PTHR30071:SF1">
    <property type="entry name" value="CYTOCHROME B_B6 PROTEIN-RELATED"/>
    <property type="match status" value="1"/>
</dbReference>
<name>A0A0Q9YL36_9GAMM</name>
<dbReference type="GO" id="GO:0005886">
    <property type="term" value="C:plasma membrane"/>
    <property type="evidence" value="ECO:0007669"/>
    <property type="project" value="UniProtKB-SubCell"/>
</dbReference>
<evidence type="ECO:0000313" key="12">
    <source>
        <dbReference type="EMBL" id="MCS5711399.1"/>
    </source>
</evidence>
<dbReference type="PRINTS" id="PR01386">
    <property type="entry name" value="CCMCBIOGNSIS"/>
</dbReference>
<dbReference type="NCBIfam" id="TIGR01191">
    <property type="entry name" value="ccmC"/>
    <property type="match status" value="1"/>
</dbReference>
<proteinExistence type="inferred from homology"/>
<reference evidence="12" key="3">
    <citation type="submission" date="2021-06" db="EMBL/GenBank/DDBJ databases">
        <title>Genomic Description and Analysis of Intracellular Bacteria, Candidatus Berkiella cookevillensis and Candidatus Berkiella aquae.</title>
        <authorList>
            <person name="Kidane D.T."/>
            <person name="Mehari Y.T."/>
            <person name="Rice F.C."/>
            <person name="Arivett B.A."/>
            <person name="Farone A.L."/>
            <person name="Berk S.G."/>
            <person name="Farone M.B."/>
        </authorList>
    </citation>
    <scope>NUCLEOTIDE SEQUENCE</scope>
    <source>
        <strain evidence="12">HT99</strain>
    </source>
</reference>
<feature type="transmembrane region" description="Helical" evidence="9">
    <location>
        <begin position="57"/>
        <end position="85"/>
    </location>
</feature>
<evidence type="ECO:0000256" key="9">
    <source>
        <dbReference type="RuleBase" id="RU364092"/>
    </source>
</evidence>
<feature type="transmembrane region" description="Helical" evidence="9">
    <location>
        <begin position="202"/>
        <end position="223"/>
    </location>
</feature>
<dbReference type="GO" id="GO:0017004">
    <property type="term" value="P:cytochrome complex assembly"/>
    <property type="evidence" value="ECO:0007669"/>
    <property type="project" value="UniProtKB-KW"/>
</dbReference>
<keyword evidence="7 9" id="KW-1133">Transmembrane helix</keyword>